<feature type="compositionally biased region" description="Low complexity" evidence="1">
    <location>
        <begin position="208"/>
        <end position="239"/>
    </location>
</feature>
<dbReference type="AlphaFoldDB" id="A0A319CUY2"/>
<dbReference type="Proteomes" id="UP000247810">
    <property type="component" value="Unassembled WGS sequence"/>
</dbReference>
<protein>
    <submittedName>
        <fullName evidence="2">Uncharacterized protein</fullName>
    </submittedName>
</protein>
<reference evidence="2 3" key="1">
    <citation type="submission" date="2018-02" db="EMBL/GenBank/DDBJ databases">
        <title>The genomes of Aspergillus section Nigri reveals drivers in fungal speciation.</title>
        <authorList>
            <consortium name="DOE Joint Genome Institute"/>
            <person name="Vesth T.C."/>
            <person name="Nybo J."/>
            <person name="Theobald S."/>
            <person name="Brandl J."/>
            <person name="Frisvad J.C."/>
            <person name="Nielsen K.F."/>
            <person name="Lyhne E.K."/>
            <person name="Kogle M.E."/>
            <person name="Kuo A."/>
            <person name="Riley R."/>
            <person name="Clum A."/>
            <person name="Nolan M."/>
            <person name="Lipzen A."/>
            <person name="Salamov A."/>
            <person name="Henrissat B."/>
            <person name="Wiebenga A."/>
            <person name="De vries R.P."/>
            <person name="Grigoriev I.V."/>
            <person name="Mortensen U.H."/>
            <person name="Andersen M.R."/>
            <person name="Baker S.E."/>
        </authorList>
    </citation>
    <scope>NUCLEOTIDE SEQUENCE [LARGE SCALE GENOMIC DNA]</scope>
    <source>
        <strain evidence="2 3">CBS 707.79</strain>
    </source>
</reference>
<evidence type="ECO:0000313" key="3">
    <source>
        <dbReference type="Proteomes" id="UP000247810"/>
    </source>
</evidence>
<keyword evidence="3" id="KW-1185">Reference proteome</keyword>
<accession>A0A319CUY2</accession>
<dbReference type="EMBL" id="KZ826081">
    <property type="protein sequence ID" value="PYH88570.1"/>
    <property type="molecule type" value="Genomic_DNA"/>
</dbReference>
<feature type="compositionally biased region" description="Low complexity" evidence="1">
    <location>
        <begin position="128"/>
        <end position="152"/>
    </location>
</feature>
<dbReference type="VEuPathDB" id="FungiDB:BO71DRAFT_488649"/>
<proteinExistence type="predicted"/>
<evidence type="ECO:0000313" key="2">
    <source>
        <dbReference type="EMBL" id="PYH88570.1"/>
    </source>
</evidence>
<feature type="compositionally biased region" description="Basic residues" evidence="1">
    <location>
        <begin position="111"/>
        <end position="126"/>
    </location>
</feature>
<sequence>MMMAGYFVQDGRGAYPHTYTHRYDIHPRVYAHEVHLPLPLSLPHPHPLSESQQRKYYHYNSRHDLVDNLHIYTSNSPPKHDMHTPTYYHNHNHNHTHTHHHHYHQSQNNHNHNHNHNALPKQHHSRAQPEPQIQTQTQTHQTEEPTLQTEQQKTLHETAKLVRRRQEHALLLDGLRHGAPILRILDVLNIVRGRMDIVGRDREKKVLQAGGSESGSASGFQSGCRSDSGSGIGSGYVVSGRRDMSRSRSGSVHGYWYEHEGGNGYAHKHGDRYGYGYDHGHEHGYARHVKHDLRPPKTEIGGVFVDGVGQSHESMTMESWREKRRTEFDDSFLRRAYKRRRTKEGSES</sequence>
<feature type="region of interest" description="Disordered" evidence="1">
    <location>
        <begin position="208"/>
        <end position="249"/>
    </location>
</feature>
<feature type="compositionally biased region" description="Basic residues" evidence="1">
    <location>
        <begin position="93"/>
        <end position="104"/>
    </location>
</feature>
<evidence type="ECO:0000256" key="1">
    <source>
        <dbReference type="SAM" id="MobiDB-lite"/>
    </source>
</evidence>
<feature type="region of interest" description="Disordered" evidence="1">
    <location>
        <begin position="93"/>
        <end position="152"/>
    </location>
</feature>
<organism evidence="2 3">
    <name type="scientific">Aspergillus ellipticus CBS 707.79</name>
    <dbReference type="NCBI Taxonomy" id="1448320"/>
    <lineage>
        <taxon>Eukaryota</taxon>
        <taxon>Fungi</taxon>
        <taxon>Dikarya</taxon>
        <taxon>Ascomycota</taxon>
        <taxon>Pezizomycotina</taxon>
        <taxon>Eurotiomycetes</taxon>
        <taxon>Eurotiomycetidae</taxon>
        <taxon>Eurotiales</taxon>
        <taxon>Aspergillaceae</taxon>
        <taxon>Aspergillus</taxon>
        <taxon>Aspergillus subgen. Circumdati</taxon>
    </lineage>
</organism>
<gene>
    <name evidence="2" type="ORF">BO71DRAFT_488649</name>
</gene>
<name>A0A319CUY2_9EURO</name>